<feature type="compositionally biased region" description="Pro residues" evidence="1">
    <location>
        <begin position="51"/>
        <end position="65"/>
    </location>
</feature>
<accession>A0A1D1Z0T5</accession>
<feature type="region of interest" description="Disordered" evidence="1">
    <location>
        <begin position="47"/>
        <end position="115"/>
    </location>
</feature>
<feature type="region of interest" description="Disordered" evidence="1">
    <location>
        <begin position="1"/>
        <end position="25"/>
    </location>
</feature>
<dbReference type="PANTHER" id="PTHR34130:SF5">
    <property type="entry name" value="OS08G0243800 PROTEIN"/>
    <property type="match status" value="1"/>
</dbReference>
<feature type="compositionally biased region" description="Basic and acidic residues" evidence="1">
    <location>
        <begin position="1"/>
        <end position="13"/>
    </location>
</feature>
<evidence type="ECO:0000313" key="2">
    <source>
        <dbReference type="EMBL" id="JAT60525.1"/>
    </source>
</evidence>
<sequence>MTRPGHEDPEHLPPRGPPSTPDLFEFSRVDLGSDMCAAEDVFLRGRLLPYKPGPPTSPASAPPPAHRLLPGTAHHGRDHQRWCPPDQGRANPSRHRRSESLDEYQRSRGGAASRYWKGKGSLSADYQRLQPVASSPRPKWYVLAFGSVRLPAEMDMKDIRSRLRRRSTSPPAGSGAAGAGVGGGGAWKVLRSLSCKGDVGGVVGGVVGGPLTVSFT</sequence>
<protein>
    <submittedName>
        <fullName evidence="2">3-oxoacyl-[acyl-carrier-protein] synthase 3 protein 3</fullName>
    </submittedName>
</protein>
<proteinExistence type="predicted"/>
<evidence type="ECO:0000256" key="1">
    <source>
        <dbReference type="SAM" id="MobiDB-lite"/>
    </source>
</evidence>
<organism evidence="2">
    <name type="scientific">Anthurium amnicola</name>
    <dbReference type="NCBI Taxonomy" id="1678845"/>
    <lineage>
        <taxon>Eukaryota</taxon>
        <taxon>Viridiplantae</taxon>
        <taxon>Streptophyta</taxon>
        <taxon>Embryophyta</taxon>
        <taxon>Tracheophyta</taxon>
        <taxon>Spermatophyta</taxon>
        <taxon>Magnoliopsida</taxon>
        <taxon>Liliopsida</taxon>
        <taxon>Araceae</taxon>
        <taxon>Pothoideae</taxon>
        <taxon>Potheae</taxon>
        <taxon>Anthurium</taxon>
    </lineage>
</organism>
<gene>
    <name evidence="2" type="primary">fabH3</name>
    <name evidence="2" type="ORF">g.22842</name>
</gene>
<dbReference type="EMBL" id="GDJX01007411">
    <property type="protein sequence ID" value="JAT60525.1"/>
    <property type="molecule type" value="Transcribed_RNA"/>
</dbReference>
<name>A0A1D1Z0T5_9ARAE</name>
<dbReference type="AlphaFoldDB" id="A0A1D1Z0T5"/>
<dbReference type="PANTHER" id="PTHR34130">
    <property type="entry name" value="OS08G0243800 PROTEIN"/>
    <property type="match status" value="1"/>
</dbReference>
<reference evidence="2" key="1">
    <citation type="submission" date="2015-07" db="EMBL/GenBank/DDBJ databases">
        <title>Transcriptome Assembly of Anthurium amnicola.</title>
        <authorList>
            <person name="Suzuki J."/>
        </authorList>
    </citation>
    <scope>NUCLEOTIDE SEQUENCE</scope>
</reference>